<gene>
    <name evidence="2" type="ORF">FEA48_25465</name>
</gene>
<evidence type="ECO:0000313" key="2">
    <source>
        <dbReference type="EMBL" id="TLP70263.1"/>
    </source>
</evidence>
<dbReference type="Pfam" id="PF13454">
    <property type="entry name" value="NAD_binding_9"/>
    <property type="match status" value="1"/>
</dbReference>
<dbReference type="EMBL" id="VASG01000008">
    <property type="protein sequence ID" value="TLP70263.1"/>
    <property type="molecule type" value="Genomic_DNA"/>
</dbReference>
<reference evidence="3" key="2">
    <citation type="submission" date="2019-06" db="EMBL/GenBank/DDBJ databases">
        <title>AzeR, a transcriptional regulator that responds to azelaic acid in Pseudomonas nitroreducens.</title>
        <authorList>
            <person name="Bez C."/>
            <person name="Javvadi S.G."/>
            <person name="Bertani I."/>
            <person name="Devescovi G."/>
            <person name="Studholme D.J."/>
            <person name="Geller A."/>
            <person name="Levy A."/>
            <person name="Venturi V."/>
        </authorList>
    </citation>
    <scope>NUCLEOTIDE SEQUENCE [LARGE SCALE GENOMIC DNA]</scope>
    <source>
        <strain evidence="3">DSM 9128</strain>
    </source>
</reference>
<dbReference type="RefSeq" id="WP_138216301.1">
    <property type="nucleotide sequence ID" value="NZ_VASG01000008.1"/>
</dbReference>
<organism evidence="2 3">
    <name type="scientific">Pseudomonas nitroreducens</name>
    <dbReference type="NCBI Taxonomy" id="46680"/>
    <lineage>
        <taxon>Bacteria</taxon>
        <taxon>Pseudomonadati</taxon>
        <taxon>Pseudomonadota</taxon>
        <taxon>Gammaproteobacteria</taxon>
        <taxon>Pseudomonadales</taxon>
        <taxon>Pseudomonadaceae</taxon>
        <taxon>Pseudomonas</taxon>
    </lineage>
</organism>
<evidence type="ECO:0000259" key="1">
    <source>
        <dbReference type="Pfam" id="PF13454"/>
    </source>
</evidence>
<proteinExistence type="predicted"/>
<dbReference type="InterPro" id="IPR052189">
    <property type="entry name" value="L-asp_N-monooxygenase_NS-form"/>
</dbReference>
<dbReference type="Proteomes" id="UP000307510">
    <property type="component" value="Unassembled WGS sequence"/>
</dbReference>
<dbReference type="PRINTS" id="PR00368">
    <property type="entry name" value="FADPNR"/>
</dbReference>
<sequence length="453" mass="50124">MEHIAIIGSGFCGTALAIHLLRNATGPLRLSLINRSGRLARGLAYGTRSASHILNVPAERMSLFPDQPSDFLEFARKQMPEAKPGDFLPRRFYGDYLQDRLGHAIAEAAPGVRFSSLCQQVLELTEQGDHLRLLLDDGQPLESRKVIIATGNFAPATPGPLRALEDAPQYLRDPWTPGALESIPADANVLLLGSGLTMYDMALALQDQGHRGPLLALSRRALLPQAHRDNASHPVLPELPAAFLGDMGLNERLRRLRQLIHQAAEEGHDWRDVIAALRPVTPQLWQALSDRERSRFLRHLQTYWDVHRHRAAPPVAKRISDLRDSGQLRVQAGRVLAARASESGIDLEIRHRGAKQSQREHFDYLINCTGPCTNLRTVNEPLLSGLLDHGVIRQDRQGLGLATDEGFRLLDASGKANPNLYLLSPMLRASHWEATAVPELRGHAARLAELLLA</sequence>
<evidence type="ECO:0000313" key="3">
    <source>
        <dbReference type="Proteomes" id="UP000307510"/>
    </source>
</evidence>
<dbReference type="InterPro" id="IPR038732">
    <property type="entry name" value="HpyO/CreE_NAD-binding"/>
</dbReference>
<dbReference type="PANTHER" id="PTHR40254:SF1">
    <property type="entry name" value="BLR0577 PROTEIN"/>
    <property type="match status" value="1"/>
</dbReference>
<protein>
    <submittedName>
        <fullName evidence="2">Hydroxyacylglutathione hydrolase</fullName>
    </submittedName>
</protein>
<keyword evidence="2" id="KW-0378">Hydrolase</keyword>
<comment type="caution">
    <text evidence="2">The sequence shown here is derived from an EMBL/GenBank/DDBJ whole genome shotgun (WGS) entry which is preliminary data.</text>
</comment>
<feature type="domain" description="FAD-dependent urate hydroxylase HpyO/Asp monooxygenase CreE-like FAD/NAD(P)-binding" evidence="1">
    <location>
        <begin position="5"/>
        <end position="152"/>
    </location>
</feature>
<name>A0A5R8ZV01_PSENT</name>
<dbReference type="AlphaFoldDB" id="A0A5R8ZV01"/>
<dbReference type="Gene3D" id="3.50.50.60">
    <property type="entry name" value="FAD/NAD(P)-binding domain"/>
    <property type="match status" value="1"/>
</dbReference>
<dbReference type="SUPFAM" id="SSF51905">
    <property type="entry name" value="FAD/NAD(P)-binding domain"/>
    <property type="match status" value="1"/>
</dbReference>
<dbReference type="PANTHER" id="PTHR40254">
    <property type="entry name" value="BLR0577 PROTEIN"/>
    <property type="match status" value="1"/>
</dbReference>
<reference evidence="2 3" key="1">
    <citation type="submission" date="2019-05" db="EMBL/GenBank/DDBJ databases">
        <authorList>
            <person name="Moore K."/>
            <person name="O'Neill P."/>
            <person name="Farbos A."/>
            <person name="Studholme D.J."/>
        </authorList>
    </citation>
    <scope>NUCLEOTIDE SEQUENCE [LARGE SCALE GENOMIC DNA]</scope>
    <source>
        <strain evidence="2 3">DSM 9128</strain>
    </source>
</reference>
<accession>A0A5R8ZV01</accession>
<dbReference type="GO" id="GO:0016787">
    <property type="term" value="F:hydrolase activity"/>
    <property type="evidence" value="ECO:0007669"/>
    <property type="project" value="UniProtKB-KW"/>
</dbReference>
<dbReference type="InterPro" id="IPR036188">
    <property type="entry name" value="FAD/NAD-bd_sf"/>
</dbReference>